<sequence length="168" mass="17918">MTEFLASYAWLIWLALILVFLVIETLSLDLIFLMLAIGSLGGVVAHFAGLPFLLQIPIVGAIALLLIFTLRPPLLKRLRRGSDPAKSNVEALLGLEGRVVSPVTTTTGSVKLSNGETWTARVFPSALEQKLLPGEPVFVKAIEGATALVEPEPAPPATGSLPSERHTS</sequence>
<reference evidence="8 9" key="1">
    <citation type="submission" date="2021-01" db="EMBL/GenBank/DDBJ databases">
        <title>Sequencing the genomes of 1000 actinobacteria strains.</title>
        <authorList>
            <person name="Klenk H.-P."/>
        </authorList>
    </citation>
    <scope>NUCLEOTIDE SEQUENCE [LARGE SCALE GENOMIC DNA]</scope>
    <source>
        <strain evidence="8 9">DSM 13057</strain>
    </source>
</reference>
<comment type="caution">
    <text evidence="8">The sequence shown here is derived from an EMBL/GenBank/DDBJ whole genome shotgun (WGS) entry which is preliminary data.</text>
</comment>
<dbReference type="InterPro" id="IPR002810">
    <property type="entry name" value="NfeD-like_C"/>
</dbReference>
<keyword evidence="8" id="KW-0378">Hydrolase</keyword>
<keyword evidence="8" id="KW-0645">Protease</keyword>
<proteinExistence type="predicted"/>
<keyword evidence="9" id="KW-1185">Reference proteome</keyword>
<evidence type="ECO:0000256" key="2">
    <source>
        <dbReference type="ARBA" id="ARBA00022692"/>
    </source>
</evidence>
<feature type="region of interest" description="Disordered" evidence="5">
    <location>
        <begin position="149"/>
        <end position="168"/>
    </location>
</feature>
<organism evidence="8 9">
    <name type="scientific">Subtercola frigoramans</name>
    <dbReference type="NCBI Taxonomy" id="120298"/>
    <lineage>
        <taxon>Bacteria</taxon>
        <taxon>Bacillati</taxon>
        <taxon>Actinomycetota</taxon>
        <taxon>Actinomycetes</taxon>
        <taxon>Micrococcales</taxon>
        <taxon>Microbacteriaceae</taxon>
        <taxon>Subtercola</taxon>
    </lineage>
</organism>
<protein>
    <submittedName>
        <fullName evidence="8">Membrane protein implicated in regulation of membrane protease activity</fullName>
    </submittedName>
</protein>
<evidence type="ECO:0000256" key="5">
    <source>
        <dbReference type="SAM" id="MobiDB-lite"/>
    </source>
</evidence>
<dbReference type="GO" id="GO:0006508">
    <property type="term" value="P:proteolysis"/>
    <property type="evidence" value="ECO:0007669"/>
    <property type="project" value="UniProtKB-KW"/>
</dbReference>
<evidence type="ECO:0000256" key="6">
    <source>
        <dbReference type="SAM" id="Phobius"/>
    </source>
</evidence>
<evidence type="ECO:0000313" key="8">
    <source>
        <dbReference type="EMBL" id="MBM7472304.1"/>
    </source>
</evidence>
<evidence type="ECO:0000256" key="1">
    <source>
        <dbReference type="ARBA" id="ARBA00004141"/>
    </source>
</evidence>
<dbReference type="Proteomes" id="UP000776164">
    <property type="component" value="Unassembled WGS sequence"/>
</dbReference>
<dbReference type="PANTHER" id="PTHR33507">
    <property type="entry name" value="INNER MEMBRANE PROTEIN YBBJ"/>
    <property type="match status" value="1"/>
</dbReference>
<dbReference type="InterPro" id="IPR012340">
    <property type="entry name" value="NA-bd_OB-fold"/>
</dbReference>
<dbReference type="GO" id="GO:0008233">
    <property type="term" value="F:peptidase activity"/>
    <property type="evidence" value="ECO:0007669"/>
    <property type="project" value="UniProtKB-KW"/>
</dbReference>
<name>A0ABS2L5E2_9MICO</name>
<comment type="subcellular location">
    <subcellularLocation>
        <location evidence="1">Membrane</location>
        <topology evidence="1">Multi-pass membrane protein</topology>
    </subcellularLocation>
</comment>
<dbReference type="EMBL" id="JAFBBU010000001">
    <property type="protein sequence ID" value="MBM7472304.1"/>
    <property type="molecule type" value="Genomic_DNA"/>
</dbReference>
<keyword evidence="4 6" id="KW-0472">Membrane</keyword>
<dbReference type="Pfam" id="PF01957">
    <property type="entry name" value="NfeD"/>
    <property type="match status" value="1"/>
</dbReference>
<gene>
    <name evidence="8" type="ORF">JOE66_001938</name>
</gene>
<accession>A0ABS2L5E2</accession>
<feature type="transmembrane region" description="Helical" evidence="6">
    <location>
        <begin position="30"/>
        <end position="48"/>
    </location>
</feature>
<dbReference type="InterPro" id="IPR052165">
    <property type="entry name" value="Membrane_assoc_protease"/>
</dbReference>
<feature type="transmembrane region" description="Helical" evidence="6">
    <location>
        <begin position="6"/>
        <end position="23"/>
    </location>
</feature>
<evidence type="ECO:0000256" key="4">
    <source>
        <dbReference type="ARBA" id="ARBA00023136"/>
    </source>
</evidence>
<dbReference type="PANTHER" id="PTHR33507:SF3">
    <property type="entry name" value="INNER MEMBRANE PROTEIN YBBJ"/>
    <property type="match status" value="1"/>
</dbReference>
<evidence type="ECO:0000256" key="3">
    <source>
        <dbReference type="ARBA" id="ARBA00022989"/>
    </source>
</evidence>
<dbReference type="RefSeq" id="WP_205108940.1">
    <property type="nucleotide sequence ID" value="NZ_BAAAHT010000013.1"/>
</dbReference>
<keyword evidence="2 6" id="KW-0812">Transmembrane</keyword>
<evidence type="ECO:0000259" key="7">
    <source>
        <dbReference type="Pfam" id="PF01957"/>
    </source>
</evidence>
<evidence type="ECO:0000313" key="9">
    <source>
        <dbReference type="Proteomes" id="UP000776164"/>
    </source>
</evidence>
<keyword evidence="3 6" id="KW-1133">Transmembrane helix</keyword>
<dbReference type="Gene3D" id="2.40.50.140">
    <property type="entry name" value="Nucleic acid-binding proteins"/>
    <property type="match status" value="1"/>
</dbReference>
<feature type="domain" description="NfeD-like C-terminal" evidence="7">
    <location>
        <begin position="89"/>
        <end position="151"/>
    </location>
</feature>
<feature type="transmembrane region" description="Helical" evidence="6">
    <location>
        <begin position="54"/>
        <end position="70"/>
    </location>
</feature>